<gene>
    <name evidence="2" type="ORF">SK069_17825</name>
</gene>
<dbReference type="EMBL" id="JAXAVX010000014">
    <property type="protein sequence ID" value="MDX8153462.1"/>
    <property type="molecule type" value="Genomic_DNA"/>
</dbReference>
<name>A0ABU4VNN2_9ACTN</name>
<reference evidence="2 3" key="1">
    <citation type="submission" date="2023-11" db="EMBL/GenBank/DDBJ databases">
        <authorList>
            <person name="Xu M."/>
            <person name="Jiang T."/>
        </authorList>
    </citation>
    <scope>NUCLEOTIDE SEQUENCE [LARGE SCALE GENOMIC DNA]</scope>
    <source>
        <strain evidence="2 3">SD</strain>
    </source>
</reference>
<proteinExistence type="predicted"/>
<protein>
    <submittedName>
        <fullName evidence="2">TadE/TadG family type IV pilus assembly protein</fullName>
    </submittedName>
</protein>
<sequence length="110" mass="11298">MPLPHPTRGQASVELVATLPVLGLLVLSMLQAAFAGYAAWSATTAARAGARAAAVGKDPVVAVRRAAPLGGAAARVVRREDAVVVALPIPRVLPVDLGRVTGRAHLEPQR</sequence>
<dbReference type="InterPro" id="IPR012495">
    <property type="entry name" value="TadE-like_dom"/>
</dbReference>
<dbReference type="Proteomes" id="UP001277761">
    <property type="component" value="Unassembled WGS sequence"/>
</dbReference>
<comment type="caution">
    <text evidence="2">The sequence shown here is derived from an EMBL/GenBank/DDBJ whole genome shotgun (WGS) entry which is preliminary data.</text>
</comment>
<accession>A0ABU4VNN2</accession>
<organism evidence="2 3">
    <name type="scientific">Patulibacter brassicae</name>
    <dbReference type="NCBI Taxonomy" id="1705717"/>
    <lineage>
        <taxon>Bacteria</taxon>
        <taxon>Bacillati</taxon>
        <taxon>Actinomycetota</taxon>
        <taxon>Thermoleophilia</taxon>
        <taxon>Solirubrobacterales</taxon>
        <taxon>Patulibacteraceae</taxon>
        <taxon>Patulibacter</taxon>
    </lineage>
</organism>
<evidence type="ECO:0000313" key="2">
    <source>
        <dbReference type="EMBL" id="MDX8153462.1"/>
    </source>
</evidence>
<dbReference type="Pfam" id="PF07811">
    <property type="entry name" value="TadE"/>
    <property type="match status" value="1"/>
</dbReference>
<dbReference type="RefSeq" id="WP_319955613.1">
    <property type="nucleotide sequence ID" value="NZ_JAXAVX010000014.1"/>
</dbReference>
<evidence type="ECO:0000259" key="1">
    <source>
        <dbReference type="Pfam" id="PF07811"/>
    </source>
</evidence>
<keyword evidence="3" id="KW-1185">Reference proteome</keyword>
<feature type="domain" description="TadE-like" evidence="1">
    <location>
        <begin position="9"/>
        <end position="51"/>
    </location>
</feature>
<evidence type="ECO:0000313" key="3">
    <source>
        <dbReference type="Proteomes" id="UP001277761"/>
    </source>
</evidence>